<dbReference type="GeneID" id="108019758"/>
<evidence type="ECO:0000313" key="1">
    <source>
        <dbReference type="Proteomes" id="UP001652628"/>
    </source>
</evidence>
<dbReference type="Proteomes" id="UP001652628">
    <property type="component" value="Chromosome 2R"/>
</dbReference>
<accession>A0AB40D9X2</accession>
<evidence type="ECO:0000313" key="2">
    <source>
        <dbReference type="RefSeq" id="XP_065719714.2"/>
    </source>
</evidence>
<dbReference type="RefSeq" id="XP_065719714.2">
    <property type="nucleotide sequence ID" value="XM_065863642.2"/>
</dbReference>
<organism evidence="1 2">
    <name type="scientific">Drosophila suzukii</name>
    <name type="common">Spotted-wing drosophila fruit fly</name>
    <dbReference type="NCBI Taxonomy" id="28584"/>
    <lineage>
        <taxon>Eukaryota</taxon>
        <taxon>Metazoa</taxon>
        <taxon>Ecdysozoa</taxon>
        <taxon>Arthropoda</taxon>
        <taxon>Hexapoda</taxon>
        <taxon>Insecta</taxon>
        <taxon>Pterygota</taxon>
        <taxon>Neoptera</taxon>
        <taxon>Endopterygota</taxon>
        <taxon>Diptera</taxon>
        <taxon>Brachycera</taxon>
        <taxon>Muscomorpha</taxon>
        <taxon>Ephydroidea</taxon>
        <taxon>Drosophilidae</taxon>
        <taxon>Drosophila</taxon>
        <taxon>Sophophora</taxon>
    </lineage>
</organism>
<dbReference type="AlphaFoldDB" id="A0AB40D9X2"/>
<name>A0AB40D9X2_DROSZ</name>
<keyword evidence="1" id="KW-1185">Reference proteome</keyword>
<gene>
    <name evidence="2" type="primary">LOC108019758</name>
</gene>
<sequence length="102" mass="11562">MSGEQPANSMLKSILILKDEELDGAGGDGVGEEGSRPKKNVTFNRVVEHFCYSDNLTSWKRHLMSDNDLPTMTTILQKEQRANTSYKRKLLTERDTFNLIAE</sequence>
<proteinExistence type="predicted"/>
<protein>
    <submittedName>
        <fullName evidence="2">Uncharacterized protein isoform X1</fullName>
    </submittedName>
</protein>
<reference evidence="2" key="1">
    <citation type="submission" date="2025-08" db="UniProtKB">
        <authorList>
            <consortium name="RefSeq"/>
        </authorList>
    </citation>
    <scope>IDENTIFICATION</scope>
</reference>